<dbReference type="AlphaFoldDB" id="A0A8H4JCH7"/>
<accession>A0A8H4JCH7</accession>
<comment type="caution">
    <text evidence="1">The sequence shown here is derived from an EMBL/GenBank/DDBJ whole genome shotgun (WGS) entry which is preliminary data.</text>
</comment>
<keyword evidence="2" id="KW-1185">Reference proteome</keyword>
<proteinExistence type="predicted"/>
<organism evidence="1 2">
    <name type="scientific">Fusarium austroafricanum</name>
    <dbReference type="NCBI Taxonomy" id="2364996"/>
    <lineage>
        <taxon>Eukaryota</taxon>
        <taxon>Fungi</taxon>
        <taxon>Dikarya</taxon>
        <taxon>Ascomycota</taxon>
        <taxon>Pezizomycotina</taxon>
        <taxon>Sordariomycetes</taxon>
        <taxon>Hypocreomycetidae</taxon>
        <taxon>Hypocreales</taxon>
        <taxon>Nectriaceae</taxon>
        <taxon>Fusarium</taxon>
        <taxon>Fusarium concolor species complex</taxon>
    </lineage>
</organism>
<sequence length="86" mass="9236">MEVPFKDVVFCTSDPQGSAAQLLPFLFPGRKPDDVALRISALAQGTTNGVRPRAIQLFKVTIDAATTDAVLVKVYGDGTNITIDRD</sequence>
<dbReference type="Proteomes" id="UP000605986">
    <property type="component" value="Unassembled WGS sequence"/>
</dbReference>
<name>A0A8H4JCH7_9HYPO</name>
<dbReference type="OrthoDB" id="10267235at2759"/>
<feature type="non-terminal residue" evidence="1">
    <location>
        <position position="1"/>
    </location>
</feature>
<protein>
    <submittedName>
        <fullName evidence="1">Uncharacterized protein</fullName>
    </submittedName>
</protein>
<dbReference type="EMBL" id="JAADJG010001395">
    <property type="protein sequence ID" value="KAF4417129.1"/>
    <property type="molecule type" value="Genomic_DNA"/>
</dbReference>
<evidence type="ECO:0000313" key="1">
    <source>
        <dbReference type="EMBL" id="KAF4417129.1"/>
    </source>
</evidence>
<reference evidence="1" key="1">
    <citation type="submission" date="2020-01" db="EMBL/GenBank/DDBJ databases">
        <title>Identification and distribution of gene clusters putatively required for synthesis of sphingolipid metabolism inhibitors in phylogenetically diverse species of the filamentous fungus Fusarium.</title>
        <authorList>
            <person name="Kim H.-S."/>
            <person name="Busman M."/>
            <person name="Brown D.W."/>
            <person name="Divon H."/>
            <person name="Uhlig S."/>
            <person name="Proctor R.H."/>
        </authorList>
    </citation>
    <scope>NUCLEOTIDE SEQUENCE</scope>
    <source>
        <strain evidence="1">NRRL 53441</strain>
    </source>
</reference>
<evidence type="ECO:0000313" key="2">
    <source>
        <dbReference type="Proteomes" id="UP000605986"/>
    </source>
</evidence>
<gene>
    <name evidence="1" type="ORF">F53441_14531</name>
</gene>